<evidence type="ECO:0000256" key="7">
    <source>
        <dbReference type="ARBA" id="ARBA00022525"/>
    </source>
</evidence>
<keyword evidence="5" id="KW-0963">Cytoplasm</keyword>
<keyword evidence="9" id="KW-0395">Inflammatory response</keyword>
<comment type="subcellular location">
    <subcellularLocation>
        <location evidence="2">Cytoplasm</location>
        <location evidence="2">Cytosol</location>
    </subcellularLocation>
    <subcellularLocation>
        <location evidence="1">Lysosome</location>
    </subcellularLocation>
    <subcellularLocation>
        <location evidence="3">Secreted</location>
        <location evidence="3">Extracellular exosome</location>
    </subcellularLocation>
</comment>
<keyword evidence="7 12" id="KW-0964">Secreted</keyword>
<dbReference type="GO" id="GO:0005764">
    <property type="term" value="C:lysosome"/>
    <property type="evidence" value="ECO:0007669"/>
    <property type="project" value="UniProtKB-SubCell"/>
</dbReference>
<evidence type="ECO:0000256" key="10">
    <source>
        <dbReference type="ARBA" id="ARBA00023228"/>
    </source>
</evidence>
<evidence type="ECO:0000256" key="11">
    <source>
        <dbReference type="ARBA" id="ARBA00023246"/>
    </source>
</evidence>
<gene>
    <name evidence="13" type="primary">IL1BL</name>
    <name evidence="13" type="ORF">Y1Q_0001843</name>
</gene>
<dbReference type="EMBL" id="AKHW03005679">
    <property type="protein sequence ID" value="KYO25688.1"/>
    <property type="molecule type" value="Genomic_DNA"/>
</dbReference>
<evidence type="ECO:0000256" key="12">
    <source>
        <dbReference type="RuleBase" id="RU003753"/>
    </source>
</evidence>
<evidence type="ECO:0000256" key="5">
    <source>
        <dbReference type="ARBA" id="ARBA00022490"/>
    </source>
</evidence>
<dbReference type="Proteomes" id="UP000050525">
    <property type="component" value="Unassembled WGS sequence"/>
</dbReference>
<dbReference type="AlphaFoldDB" id="A0A151MMB8"/>
<dbReference type="GO" id="GO:0005829">
    <property type="term" value="C:cytosol"/>
    <property type="evidence" value="ECO:0007669"/>
    <property type="project" value="UniProtKB-SubCell"/>
</dbReference>
<organism evidence="13 14">
    <name type="scientific">Alligator mississippiensis</name>
    <name type="common">American alligator</name>
    <dbReference type="NCBI Taxonomy" id="8496"/>
    <lineage>
        <taxon>Eukaryota</taxon>
        <taxon>Metazoa</taxon>
        <taxon>Chordata</taxon>
        <taxon>Craniata</taxon>
        <taxon>Vertebrata</taxon>
        <taxon>Euteleostomi</taxon>
        <taxon>Archelosauria</taxon>
        <taxon>Archosauria</taxon>
        <taxon>Crocodylia</taxon>
        <taxon>Alligatoridae</taxon>
        <taxon>Alligatorinae</taxon>
        <taxon>Alligator</taxon>
    </lineage>
</organism>
<evidence type="ECO:0000256" key="3">
    <source>
        <dbReference type="ARBA" id="ARBA00004550"/>
    </source>
</evidence>
<dbReference type="GO" id="GO:0005149">
    <property type="term" value="F:interleukin-1 receptor binding"/>
    <property type="evidence" value="ECO:0007669"/>
    <property type="project" value="UniProtKB-UniRule"/>
</dbReference>
<comment type="caution">
    <text evidence="13">The sequence shown here is derived from an EMBL/GenBank/DDBJ whole genome shotgun (WGS) entry which is preliminary data.</text>
</comment>
<dbReference type="GO" id="GO:0005615">
    <property type="term" value="C:extracellular space"/>
    <property type="evidence" value="ECO:0007669"/>
    <property type="project" value="UniProtKB-KW"/>
</dbReference>
<evidence type="ECO:0000256" key="2">
    <source>
        <dbReference type="ARBA" id="ARBA00004514"/>
    </source>
</evidence>
<protein>
    <recommendedName>
        <fullName evidence="12">Interleukin-1</fullName>
    </recommendedName>
</protein>
<dbReference type="Pfam" id="PF00340">
    <property type="entry name" value="IL1"/>
    <property type="match status" value="1"/>
</dbReference>
<dbReference type="GO" id="GO:0019221">
    <property type="term" value="P:cytokine-mediated signaling pathway"/>
    <property type="evidence" value="ECO:0007669"/>
    <property type="project" value="TreeGrafter"/>
</dbReference>
<dbReference type="GO" id="GO:0006955">
    <property type="term" value="P:immune response"/>
    <property type="evidence" value="ECO:0007669"/>
    <property type="project" value="InterPro"/>
</dbReference>
<dbReference type="PANTHER" id="PTHR10078">
    <property type="entry name" value="INTERLEUKIN-1 FAMILY MEMBER"/>
    <property type="match status" value="1"/>
</dbReference>
<evidence type="ECO:0000256" key="1">
    <source>
        <dbReference type="ARBA" id="ARBA00004371"/>
    </source>
</evidence>
<dbReference type="SMART" id="SM00125">
    <property type="entry name" value="IL1"/>
    <property type="match status" value="1"/>
</dbReference>
<evidence type="ECO:0000313" key="14">
    <source>
        <dbReference type="Proteomes" id="UP000050525"/>
    </source>
</evidence>
<dbReference type="CDD" id="cd23296">
    <property type="entry name" value="beta-trefoil_IL1B"/>
    <property type="match status" value="1"/>
</dbReference>
<name>A0A151MMB8_ALLMI</name>
<dbReference type="GO" id="GO:0010628">
    <property type="term" value="P:positive regulation of gene expression"/>
    <property type="evidence" value="ECO:0007669"/>
    <property type="project" value="TreeGrafter"/>
</dbReference>
<keyword evidence="6" id="KW-0202">Cytokine</keyword>
<keyword evidence="8" id="KW-0666">Pyrogen</keyword>
<dbReference type="GO" id="GO:0071222">
    <property type="term" value="P:cellular response to lipopolysaccharide"/>
    <property type="evidence" value="ECO:0007669"/>
    <property type="project" value="TreeGrafter"/>
</dbReference>
<dbReference type="PRINTS" id="PR00264">
    <property type="entry name" value="INTERLEUKIN1"/>
</dbReference>
<dbReference type="GO" id="GO:0001660">
    <property type="term" value="P:fever generation"/>
    <property type="evidence" value="ECO:0007669"/>
    <property type="project" value="UniProtKB-KW"/>
</dbReference>
<dbReference type="PRINTS" id="PR01357">
    <property type="entry name" value="INTRLEUKN1AB"/>
</dbReference>
<keyword evidence="14" id="KW-1185">Reference proteome</keyword>
<dbReference type="InterPro" id="IPR000975">
    <property type="entry name" value="IL-1_fam"/>
</dbReference>
<evidence type="ECO:0000256" key="4">
    <source>
        <dbReference type="ARBA" id="ARBA00010448"/>
    </source>
</evidence>
<comment type="similarity">
    <text evidence="4 12">Belongs to the IL-1 family.</text>
</comment>
<dbReference type="eggNOG" id="ENOG502S3E9">
    <property type="taxonomic scope" value="Eukaryota"/>
</dbReference>
<dbReference type="InterPro" id="IPR008996">
    <property type="entry name" value="IL1/FGF"/>
</dbReference>
<evidence type="ECO:0000256" key="9">
    <source>
        <dbReference type="ARBA" id="ARBA00023198"/>
    </source>
</evidence>
<proteinExistence type="inferred from homology"/>
<keyword evidence="11" id="KW-0497">Mitogen</keyword>
<evidence type="ECO:0000256" key="8">
    <source>
        <dbReference type="ARBA" id="ARBA00022620"/>
    </source>
</evidence>
<evidence type="ECO:0000256" key="6">
    <source>
        <dbReference type="ARBA" id="ARBA00022514"/>
    </source>
</evidence>
<dbReference type="GO" id="GO:0005125">
    <property type="term" value="F:cytokine activity"/>
    <property type="evidence" value="ECO:0007669"/>
    <property type="project" value="UniProtKB-UniRule"/>
</dbReference>
<reference evidence="13 14" key="1">
    <citation type="journal article" date="2012" name="Genome Biol.">
        <title>Sequencing three crocodilian genomes to illuminate the evolution of archosaurs and amniotes.</title>
        <authorList>
            <person name="St John J.A."/>
            <person name="Braun E.L."/>
            <person name="Isberg S.R."/>
            <person name="Miles L.G."/>
            <person name="Chong A.Y."/>
            <person name="Gongora J."/>
            <person name="Dalzell P."/>
            <person name="Moran C."/>
            <person name="Bed'hom B."/>
            <person name="Abzhanov A."/>
            <person name="Burgess S.C."/>
            <person name="Cooksey A.M."/>
            <person name="Castoe T.A."/>
            <person name="Crawford N.G."/>
            <person name="Densmore L.D."/>
            <person name="Drew J.C."/>
            <person name="Edwards S.V."/>
            <person name="Faircloth B.C."/>
            <person name="Fujita M.K."/>
            <person name="Greenwold M.J."/>
            <person name="Hoffmann F.G."/>
            <person name="Howard J.M."/>
            <person name="Iguchi T."/>
            <person name="Janes D.E."/>
            <person name="Khan S.Y."/>
            <person name="Kohno S."/>
            <person name="de Koning A.J."/>
            <person name="Lance S.L."/>
            <person name="McCarthy F.M."/>
            <person name="McCormack J.E."/>
            <person name="Merchant M.E."/>
            <person name="Peterson D.G."/>
            <person name="Pollock D.D."/>
            <person name="Pourmand N."/>
            <person name="Raney B.J."/>
            <person name="Roessler K.A."/>
            <person name="Sanford J.R."/>
            <person name="Sawyer R.H."/>
            <person name="Schmidt C.J."/>
            <person name="Triplett E.W."/>
            <person name="Tuberville T.D."/>
            <person name="Venegas-Anaya M."/>
            <person name="Howard J.T."/>
            <person name="Jarvis E.D."/>
            <person name="Guillette L.J.Jr."/>
            <person name="Glenn T.C."/>
            <person name="Green R.E."/>
            <person name="Ray D.A."/>
        </authorList>
    </citation>
    <scope>NUCLEOTIDE SEQUENCE [LARGE SCALE GENOMIC DNA]</scope>
    <source>
        <strain evidence="13">KSC_2009_1</strain>
    </source>
</reference>
<evidence type="ECO:0000313" key="13">
    <source>
        <dbReference type="EMBL" id="KYO25688.1"/>
    </source>
</evidence>
<keyword evidence="10" id="KW-0458">Lysosome</keyword>
<sequence length="280" mass="31398">MQLDLDAMVGMVFVAGNVEGRQRALQICNPGLFPLSEAAMATVPDLYAELESYSYKTDYPWETEGLFYNLDPLLSLKRGPKCKCEVPEECEEKKSTNSELLTVFNNWVEDAVSFTNSAITFRGPSTYRYAYTKQLTIRDVDHKSFTLQNIQGQAQLMASHLQGPNTSQEEKLNLDYYFSTQGSSNRPVAIRLTSKNLCLCCPDGSPKLQLEEVSGPMQEIKTESQKRFLFFKTDAGNTFSFELAAHPGWFISTSKTEGQPVTSVNQTGQVAITNFFTYDS</sequence>
<dbReference type="SUPFAM" id="SSF50353">
    <property type="entry name" value="Cytokine"/>
    <property type="match status" value="1"/>
</dbReference>
<dbReference type="GO" id="GO:0051781">
    <property type="term" value="P:positive regulation of cell division"/>
    <property type="evidence" value="ECO:0007669"/>
    <property type="project" value="UniProtKB-KW"/>
</dbReference>
<dbReference type="STRING" id="8496.A0A151MMB8"/>
<dbReference type="PANTHER" id="PTHR10078:SF30">
    <property type="entry name" value="INTERLEUKIN-1 BETA"/>
    <property type="match status" value="1"/>
</dbReference>
<dbReference type="PRINTS" id="PR01359">
    <property type="entry name" value="INTRLEUKIN1B"/>
</dbReference>
<dbReference type="Gene3D" id="2.80.10.50">
    <property type="match status" value="1"/>
</dbReference>
<accession>A0A151MMB8</accession>